<dbReference type="InterPro" id="IPR000421">
    <property type="entry name" value="FA58C"/>
</dbReference>
<accession>A0AA96LHP5</accession>
<proteinExistence type="predicted"/>
<name>A0AA96LHP5_9BACL</name>
<dbReference type="InterPro" id="IPR045383">
    <property type="entry name" value="DUF6528"/>
</dbReference>
<reference evidence="2 3" key="1">
    <citation type="submission" date="2022-02" db="EMBL/GenBank/DDBJ databases">
        <title>Paenibacillus sp. MBLB1776 Whole Genome Shotgun Sequencing.</title>
        <authorList>
            <person name="Hwang C.Y."/>
            <person name="Cho E.-S."/>
            <person name="Seo M.-J."/>
        </authorList>
    </citation>
    <scope>NUCLEOTIDE SEQUENCE [LARGE SCALE GENOMIC DNA]</scope>
    <source>
        <strain evidence="2 3">MBLB1776</strain>
    </source>
</reference>
<dbReference type="EMBL" id="CP130318">
    <property type="protein sequence ID" value="WNQ13971.1"/>
    <property type="molecule type" value="Genomic_DNA"/>
</dbReference>
<dbReference type="SUPFAM" id="SSF49785">
    <property type="entry name" value="Galactose-binding domain-like"/>
    <property type="match status" value="1"/>
</dbReference>
<evidence type="ECO:0000313" key="3">
    <source>
        <dbReference type="Proteomes" id="UP001305702"/>
    </source>
</evidence>
<dbReference type="RefSeq" id="WP_315607752.1">
    <property type="nucleotide sequence ID" value="NZ_CP130318.1"/>
</dbReference>
<dbReference type="Gene3D" id="2.60.40.1080">
    <property type="match status" value="1"/>
</dbReference>
<protein>
    <submittedName>
        <fullName evidence="2">DUF6528 family protein</fullName>
    </submittedName>
</protein>
<dbReference type="Pfam" id="PF20138">
    <property type="entry name" value="DUF6528"/>
    <property type="match status" value="1"/>
</dbReference>
<dbReference type="PROSITE" id="PS50022">
    <property type="entry name" value="FA58C_3"/>
    <property type="match status" value="1"/>
</dbReference>
<dbReference type="Proteomes" id="UP001305702">
    <property type="component" value="Chromosome"/>
</dbReference>
<dbReference type="AlphaFoldDB" id="A0AA96LHP5"/>
<dbReference type="InterPro" id="IPR003343">
    <property type="entry name" value="Big_2"/>
</dbReference>
<dbReference type="InterPro" id="IPR011041">
    <property type="entry name" value="Quinoprot_gluc/sorb_DH_b-prop"/>
</dbReference>
<dbReference type="InterPro" id="IPR008979">
    <property type="entry name" value="Galactose-bd-like_sf"/>
</dbReference>
<dbReference type="Gene3D" id="2.60.120.260">
    <property type="entry name" value="Galactose-binding domain-like"/>
    <property type="match status" value="1"/>
</dbReference>
<dbReference type="Pfam" id="PF02368">
    <property type="entry name" value="Big_2"/>
    <property type="match status" value="1"/>
</dbReference>
<evidence type="ECO:0000259" key="1">
    <source>
        <dbReference type="PROSITE" id="PS50022"/>
    </source>
</evidence>
<sequence length="909" mass="99335">MRRWLWLVAGPSLFILASLLIWMLWDGKAEASPSCDCMIITTNQMNYQVEVYDPAVNQWDDQAALKWSWKPSTALGYSSAEVEMWSGPSEAKIRGDVLLSTAGRLATIAAYPSGTRIWAADVGSNSNPHSIELLPDGNVAVAASDGKWVRVYTSSQGPNSTTFAQYSLDFAHAAEWDAENHLLWVIGYDAVTKEHILTALQVGGTAGNPTLTEDRSRRSILPSPWGHDISSYSYDNTKLWVSTNAGAYLYDKRTKTFTPAPAGANRSSVKAISNLPTGQIVETRPDGDKSPAGSCKLSTWCTDTVDFYAPDMTRTVTGAAFYKARALDTGVDERGSVLINTVPVETHFTGSIPAGASELPGYFFVQPIHTTENLGFTRFMDTTTSRSFVMVVNNSLTETIPLELRFDPARRIDQVTEVSKETGAEVATNYDSQTGTLTDRLMPGEGKLFALPVGFRYQIPQQLSPEISEIGPYTNLARNAKVSASSSYGKSGWSLNALVDGRRTSTSDSLGWTSFNDIKNNHTEWVTVDMGSSYSINTVDLYPRADGNNTGLGYPTDFTIQVSEDNLNWSTVVYGHQATRPSGMLRYDFDAVTARYVKIEGTNLTKDPNGNYHLQLAEAEIYFRTGSSLSLHMSPSKLLVGNSGSIKVIGWMPDGTMDPMEGAIVDFESSDPHIATVDDKGVVTAHSEGTSIVTAKVTRRDGRIESARLEVNVETLPSPWRADFYGHAYGVVTSFPDGFEVRANGRGTGQTDDSFVYLYQKLATVNPVTVTAAVESLYKTSNGTNGEVGIMIRDGANEDDDEPFVSLAINPEGRMIMTARTEAGTVEEIEGEYSVFPTELKLVKTGNRFTGFYKKNESWVPFNGNQGHSGVSVNMGKFIKAGISVFSKEEKLYTLSRLTGIHIETQPSK</sequence>
<keyword evidence="3" id="KW-1185">Reference proteome</keyword>
<gene>
    <name evidence="2" type="ORF">MJA45_13420</name>
</gene>
<organism evidence="2 3">
    <name type="scientific">Paenibacillus aurantius</name>
    <dbReference type="NCBI Taxonomy" id="2918900"/>
    <lineage>
        <taxon>Bacteria</taxon>
        <taxon>Bacillati</taxon>
        <taxon>Bacillota</taxon>
        <taxon>Bacilli</taxon>
        <taxon>Bacillales</taxon>
        <taxon>Paenibacillaceae</taxon>
        <taxon>Paenibacillus</taxon>
    </lineage>
</organism>
<dbReference type="KEGG" id="paun:MJA45_13420"/>
<dbReference type="SUPFAM" id="SSF50952">
    <property type="entry name" value="Soluble quinoprotein glucose dehydrogenase"/>
    <property type="match status" value="1"/>
</dbReference>
<evidence type="ECO:0000313" key="2">
    <source>
        <dbReference type="EMBL" id="WNQ13971.1"/>
    </source>
</evidence>
<dbReference type="SUPFAM" id="SSF49373">
    <property type="entry name" value="Invasin/intimin cell-adhesion fragments"/>
    <property type="match status" value="1"/>
</dbReference>
<feature type="domain" description="F5/8 type C" evidence="1">
    <location>
        <begin position="464"/>
        <end position="619"/>
    </location>
</feature>
<dbReference type="InterPro" id="IPR008964">
    <property type="entry name" value="Invasin/intimin_cell_adhesion"/>
</dbReference>
<dbReference type="Pfam" id="PF00754">
    <property type="entry name" value="F5_F8_type_C"/>
    <property type="match status" value="1"/>
</dbReference>